<comment type="caution">
    <text evidence="1">The sequence shown here is derived from an EMBL/GenBank/DDBJ whole genome shotgun (WGS) entry which is preliminary data.</text>
</comment>
<protein>
    <submittedName>
        <fullName evidence="1">Lipopolysaccharide biosynthesis protein</fullName>
    </submittedName>
</protein>
<dbReference type="Proteomes" id="UP000706580">
    <property type="component" value="Unassembled WGS sequence"/>
</dbReference>
<proteinExistence type="predicted"/>
<gene>
    <name evidence="1" type="ORF">ITX56_02210</name>
</gene>
<sequence length="323" mass="38086">MFKFKKALVFCPKFFSYDVEIKKAIESQGYDVELHDERPSTNIFIRALIRLGYNSILNKKIESYYLKILNKLIEPVDFLIIISPECITPEMLRKFREKCSYIVVYMWDSFKNKPQALNLIPFSDAFYTFDSDDAELYNIKFKPLFYSNAYKIDELSARPQYDISFIGTVHSLRYEQVKKICSGFSCYVFFYCPSYMVFLFKKYITREIKRVSLEDVSFSSLSKNDVVSVVANSRCILDISHPLQQGLTMRTIETLGAKRKLITTNKNILHYDFYNEDNILVIDESVTTKQIESFLQKNYKALTAELYNKYSVSYWVKDFLRDN</sequence>
<dbReference type="EMBL" id="JADMNK010000001">
    <property type="protein sequence ID" value="MBZ0056646.1"/>
    <property type="molecule type" value="Genomic_DNA"/>
</dbReference>
<keyword evidence="2" id="KW-1185">Reference proteome</keyword>
<evidence type="ECO:0000313" key="1">
    <source>
        <dbReference type="EMBL" id="MBZ0056646.1"/>
    </source>
</evidence>
<evidence type="ECO:0000313" key="2">
    <source>
        <dbReference type="Proteomes" id="UP000706580"/>
    </source>
</evidence>
<dbReference type="RefSeq" id="WP_223073797.1">
    <property type="nucleotide sequence ID" value="NZ_JADMNK010000001.1"/>
</dbReference>
<organism evidence="1 2">
    <name type="scientific">Leclercia barmai</name>
    <dbReference type="NCBI Taxonomy" id="2785629"/>
    <lineage>
        <taxon>Bacteria</taxon>
        <taxon>Pseudomonadati</taxon>
        <taxon>Pseudomonadota</taxon>
        <taxon>Gammaproteobacteria</taxon>
        <taxon>Enterobacterales</taxon>
        <taxon>Enterobacteriaceae</taxon>
        <taxon>Leclercia</taxon>
    </lineage>
</organism>
<name>A0ABS7RTH3_9ENTR</name>
<reference evidence="1 2" key="1">
    <citation type="submission" date="2020-11" db="EMBL/GenBank/DDBJ databases">
        <title>Draft Genome of Enterobacter sp. strain EMC7.</title>
        <authorList>
            <person name="Barman P."/>
            <person name="Sinha S."/>
            <person name="Sen S."/>
            <person name="Chakraborty R."/>
        </authorList>
    </citation>
    <scope>NUCLEOTIDE SEQUENCE [LARGE SCALE GENOMIC DNA]</scope>
    <source>
        <strain evidence="1 2">EMC7</strain>
    </source>
</reference>
<accession>A0ABS7RTH3</accession>